<dbReference type="InterPro" id="IPR042118">
    <property type="entry name" value="QueA_dom1"/>
</dbReference>
<dbReference type="EC" id="2.4.99.17" evidence="10 13"/>
<dbReference type="GO" id="GO:0008616">
    <property type="term" value="P:tRNA queuosine(34) biosynthetic process"/>
    <property type="evidence" value="ECO:0007669"/>
    <property type="project" value="UniProtKB-UniRule"/>
</dbReference>
<dbReference type="OrthoDB" id="9805933at2"/>
<keyword evidence="14" id="KW-0413">Isomerase</keyword>
<evidence type="ECO:0000313" key="14">
    <source>
        <dbReference type="EMBL" id="BAI79603.1"/>
    </source>
</evidence>
<reference evidence="14 15" key="1">
    <citation type="journal article" date="2010" name="DNA Res.">
        <title>Bacterial lifestyle in a deep-sea hydrothermal vent chimney revealed by the genome sequence of the thermophilic bacterium Deferribacter desulfuricans SSM1.</title>
        <authorList>
            <person name="Takaki Y."/>
            <person name="Shimamura S."/>
            <person name="Nakagawa S."/>
            <person name="Fukuhara Y."/>
            <person name="Horikawa H."/>
            <person name="Ankai A."/>
            <person name="Harada T."/>
            <person name="Hosoyama A."/>
            <person name="Oguchi A."/>
            <person name="Fukui S."/>
            <person name="Fujita N."/>
            <person name="Takami H."/>
            <person name="Takai K."/>
        </authorList>
    </citation>
    <scope>NUCLEOTIDE SEQUENCE [LARGE SCALE GENOMIC DNA]</scope>
    <source>
        <strain evidence="15">DSM 14783 / JCM 11476 / NBRC 101012 / SSM1</strain>
    </source>
</reference>
<dbReference type="Proteomes" id="UP000001520">
    <property type="component" value="Chromosome"/>
</dbReference>
<dbReference type="Pfam" id="PF02547">
    <property type="entry name" value="Queuosine_synth"/>
    <property type="match status" value="1"/>
</dbReference>
<name>D3PAI0_DEFDS</name>
<keyword evidence="5 13" id="KW-0808">Transferase</keyword>
<dbReference type="STRING" id="639282.DEFDS_0091"/>
<dbReference type="EMBL" id="AP011529">
    <property type="protein sequence ID" value="BAI79603.1"/>
    <property type="molecule type" value="Genomic_DNA"/>
</dbReference>
<dbReference type="eggNOG" id="COG0809">
    <property type="taxonomic scope" value="Bacteria"/>
</dbReference>
<dbReference type="AlphaFoldDB" id="D3PAI0"/>
<evidence type="ECO:0000256" key="13">
    <source>
        <dbReference type="HAMAP-Rule" id="MF_00113"/>
    </source>
</evidence>
<dbReference type="GO" id="GO:0051075">
    <property type="term" value="F:S-adenosylmethionine:tRNA ribosyltransferase-isomerase activity"/>
    <property type="evidence" value="ECO:0007669"/>
    <property type="project" value="UniProtKB-EC"/>
</dbReference>
<dbReference type="NCBIfam" id="TIGR00113">
    <property type="entry name" value="queA"/>
    <property type="match status" value="1"/>
</dbReference>
<dbReference type="SUPFAM" id="SSF111337">
    <property type="entry name" value="QueA-like"/>
    <property type="match status" value="1"/>
</dbReference>
<proteinExistence type="inferred from homology"/>
<evidence type="ECO:0000256" key="10">
    <source>
        <dbReference type="ARBA" id="ARBA00066503"/>
    </source>
</evidence>
<evidence type="ECO:0000256" key="11">
    <source>
        <dbReference type="ARBA" id="ARBA00069325"/>
    </source>
</evidence>
<gene>
    <name evidence="13 14" type="primary">queA</name>
    <name evidence="14" type="ordered locus">DEFDS_0091</name>
</gene>
<keyword evidence="15" id="KW-1185">Reference proteome</keyword>
<dbReference type="InterPro" id="IPR042119">
    <property type="entry name" value="QueA_dom2"/>
</dbReference>
<comment type="subunit">
    <text evidence="3 13">Monomer.</text>
</comment>
<keyword evidence="7 13" id="KW-0671">Queuosine biosynthesis</keyword>
<accession>D3PAI0</accession>
<dbReference type="PANTHER" id="PTHR30307:SF0">
    <property type="entry name" value="S-ADENOSYLMETHIONINE:TRNA RIBOSYLTRANSFERASE-ISOMERASE"/>
    <property type="match status" value="1"/>
</dbReference>
<dbReference type="PANTHER" id="PTHR30307">
    <property type="entry name" value="S-ADENOSYLMETHIONINE:TRNA RIBOSYLTRANSFERASE-ISOMERASE"/>
    <property type="match status" value="1"/>
</dbReference>
<sequence length="341" mass="39438">MSKTSINRYDFEFDENLIAQYPEKKRDESRLLVVNRQTNKLLDKRFKDIVDFFDDNMFLVLNNTKVLNARLFAKKESGGEVEIFLLEQLDGKRFKALLGGKWKSEGYLYINEYKLFVSKRDDEGIVTVDFIDANPFEIMDKYGHVPLPPYIKREDNELDRERYNTVFSKKIGSVAAPTAGLHFTEEIFDKLKEKGVEIFEITLNVGLGTFRPVKTEFIEDHKMHKESFSIEKSVADKINKLKKDGKKLVAVGTTVVRALESAASQFGEITPCENAYTDLFIREGYQFKVVDKMITNFHLPKSTLFILVCAFGGYDLMKKAYAHAVKDRYRFFSYGDAMFII</sequence>
<dbReference type="FunFam" id="3.40.1780.10:FF:000001">
    <property type="entry name" value="S-adenosylmethionine:tRNA ribosyltransferase-isomerase"/>
    <property type="match status" value="1"/>
</dbReference>
<evidence type="ECO:0000256" key="12">
    <source>
        <dbReference type="ARBA" id="ARBA00076160"/>
    </source>
</evidence>
<protein>
    <recommendedName>
        <fullName evidence="11 13">S-adenosylmethionine:tRNA ribosyltransferase-isomerase</fullName>
        <ecNumber evidence="10 13">2.4.99.17</ecNumber>
    </recommendedName>
    <alternativeName>
        <fullName evidence="12 13">Queuosine biosynthesis protein QueA</fullName>
    </alternativeName>
</protein>
<dbReference type="GO" id="GO:0005737">
    <property type="term" value="C:cytoplasm"/>
    <property type="evidence" value="ECO:0007669"/>
    <property type="project" value="UniProtKB-SubCell"/>
</dbReference>
<comment type="catalytic activity">
    <reaction evidence="8 13">
        <text>7-aminomethyl-7-carbaguanosine(34) in tRNA + S-adenosyl-L-methionine = epoxyqueuosine(34) in tRNA + adenine + L-methionine + 2 H(+)</text>
        <dbReference type="Rhea" id="RHEA:32155"/>
        <dbReference type="Rhea" id="RHEA-COMP:10342"/>
        <dbReference type="Rhea" id="RHEA-COMP:18582"/>
        <dbReference type="ChEBI" id="CHEBI:15378"/>
        <dbReference type="ChEBI" id="CHEBI:16708"/>
        <dbReference type="ChEBI" id="CHEBI:57844"/>
        <dbReference type="ChEBI" id="CHEBI:59789"/>
        <dbReference type="ChEBI" id="CHEBI:82833"/>
        <dbReference type="ChEBI" id="CHEBI:194443"/>
        <dbReference type="EC" id="2.4.99.17"/>
    </reaction>
</comment>
<dbReference type="InterPro" id="IPR003699">
    <property type="entry name" value="QueA"/>
</dbReference>
<dbReference type="NCBIfam" id="NF001140">
    <property type="entry name" value="PRK00147.1"/>
    <property type="match status" value="1"/>
</dbReference>
<comment type="function">
    <text evidence="13">Transfers and isomerizes the ribose moiety from AdoMet to the 7-aminomethyl group of 7-deazaguanine (preQ1-tRNA) to give epoxyqueuosine (oQ-tRNA).</text>
</comment>
<evidence type="ECO:0000256" key="4">
    <source>
        <dbReference type="ARBA" id="ARBA00022490"/>
    </source>
</evidence>
<dbReference type="HOGENOM" id="CLU_039110_1_0_0"/>
<evidence type="ECO:0000256" key="9">
    <source>
        <dbReference type="ARBA" id="ARBA00061210"/>
    </source>
</evidence>
<dbReference type="HAMAP" id="MF_00113">
    <property type="entry name" value="QueA"/>
    <property type="match status" value="1"/>
</dbReference>
<dbReference type="InterPro" id="IPR036100">
    <property type="entry name" value="QueA_sf"/>
</dbReference>
<evidence type="ECO:0000256" key="3">
    <source>
        <dbReference type="ARBA" id="ARBA00011245"/>
    </source>
</evidence>
<evidence type="ECO:0000256" key="6">
    <source>
        <dbReference type="ARBA" id="ARBA00022691"/>
    </source>
</evidence>
<comment type="pathway">
    <text evidence="2 13">tRNA modification; tRNA-queuosine biosynthesis.</text>
</comment>
<evidence type="ECO:0000256" key="5">
    <source>
        <dbReference type="ARBA" id="ARBA00022679"/>
    </source>
</evidence>
<evidence type="ECO:0000256" key="7">
    <source>
        <dbReference type="ARBA" id="ARBA00022785"/>
    </source>
</evidence>
<evidence type="ECO:0000256" key="8">
    <source>
        <dbReference type="ARBA" id="ARBA00052751"/>
    </source>
</evidence>
<evidence type="ECO:0000313" key="15">
    <source>
        <dbReference type="Proteomes" id="UP000001520"/>
    </source>
</evidence>
<dbReference type="UniPathway" id="UPA00392"/>
<evidence type="ECO:0000256" key="1">
    <source>
        <dbReference type="ARBA" id="ARBA00004496"/>
    </source>
</evidence>
<keyword evidence="6 13" id="KW-0949">S-adenosyl-L-methionine</keyword>
<comment type="similarity">
    <text evidence="9 13">Belongs to the QueA family.</text>
</comment>
<keyword evidence="4 13" id="KW-0963">Cytoplasm</keyword>
<dbReference type="Gene3D" id="2.40.10.240">
    <property type="entry name" value="QueA-like"/>
    <property type="match status" value="1"/>
</dbReference>
<organism evidence="14 15">
    <name type="scientific">Deferribacter desulfuricans (strain DSM 14783 / JCM 11476 / NBRC 101012 / SSM1)</name>
    <dbReference type="NCBI Taxonomy" id="639282"/>
    <lineage>
        <taxon>Bacteria</taxon>
        <taxon>Pseudomonadati</taxon>
        <taxon>Deferribacterota</taxon>
        <taxon>Deferribacteres</taxon>
        <taxon>Deferribacterales</taxon>
        <taxon>Deferribacteraceae</taxon>
        <taxon>Deferribacter</taxon>
    </lineage>
</organism>
<dbReference type="Gene3D" id="3.40.1780.10">
    <property type="entry name" value="QueA-like"/>
    <property type="match status" value="1"/>
</dbReference>
<comment type="subcellular location">
    <subcellularLocation>
        <location evidence="1 13">Cytoplasm</location>
    </subcellularLocation>
</comment>
<evidence type="ECO:0000256" key="2">
    <source>
        <dbReference type="ARBA" id="ARBA00004691"/>
    </source>
</evidence>
<dbReference type="RefSeq" id="WP_013006851.1">
    <property type="nucleotide sequence ID" value="NC_013939.1"/>
</dbReference>
<dbReference type="KEGG" id="ddf:DEFDS_0091"/>